<evidence type="ECO:0000256" key="7">
    <source>
        <dbReference type="ARBA" id="ARBA00022840"/>
    </source>
</evidence>
<dbReference type="Pfam" id="PF00004">
    <property type="entry name" value="AAA"/>
    <property type="match status" value="1"/>
</dbReference>
<keyword evidence="3 14" id="KW-0645">Protease</keyword>
<dbReference type="InterPro" id="IPR027417">
    <property type="entry name" value="P-loop_NTPase"/>
</dbReference>
<dbReference type="InterPro" id="IPR003959">
    <property type="entry name" value="ATPase_AAA_core"/>
</dbReference>
<name>A0A3B1BJC4_9ZZZZ</name>
<feature type="domain" description="Lon proteolytic" evidence="12">
    <location>
        <begin position="609"/>
        <end position="790"/>
    </location>
</feature>
<feature type="region of interest" description="Disordered" evidence="11">
    <location>
        <begin position="795"/>
        <end position="816"/>
    </location>
</feature>
<keyword evidence="2" id="KW-0963">Cytoplasm</keyword>
<dbReference type="EC" id="3.4.21.53" evidence="10"/>
<dbReference type="AlphaFoldDB" id="A0A3B1BJC4"/>
<dbReference type="Gene3D" id="3.40.50.300">
    <property type="entry name" value="P-loop containing nucleotide triphosphate hydrolases"/>
    <property type="match status" value="1"/>
</dbReference>
<dbReference type="GO" id="GO:0004252">
    <property type="term" value="F:serine-type endopeptidase activity"/>
    <property type="evidence" value="ECO:0007669"/>
    <property type="project" value="UniProtKB-EC"/>
</dbReference>
<dbReference type="PRINTS" id="PR00830">
    <property type="entry name" value="ENDOLAPTASE"/>
</dbReference>
<dbReference type="NCBIfam" id="NF008053">
    <property type="entry name" value="PRK10787.1"/>
    <property type="match status" value="1"/>
</dbReference>
<dbReference type="Gene3D" id="3.30.230.10">
    <property type="match status" value="1"/>
</dbReference>
<evidence type="ECO:0000313" key="14">
    <source>
        <dbReference type="EMBL" id="VAX18079.1"/>
    </source>
</evidence>
<keyword evidence="6" id="KW-0720">Serine protease</keyword>
<dbReference type="GO" id="GO:0006508">
    <property type="term" value="P:proteolysis"/>
    <property type="evidence" value="ECO:0007669"/>
    <property type="project" value="UniProtKB-KW"/>
</dbReference>
<dbReference type="InterPro" id="IPR004815">
    <property type="entry name" value="Lon_bac/euk-typ"/>
</dbReference>
<dbReference type="SUPFAM" id="SSF54211">
    <property type="entry name" value="Ribosomal protein S5 domain 2-like"/>
    <property type="match status" value="1"/>
</dbReference>
<dbReference type="FunFam" id="1.20.5.5270:FF:000002">
    <property type="entry name" value="Lon protease homolog"/>
    <property type="match status" value="1"/>
</dbReference>
<evidence type="ECO:0000256" key="1">
    <source>
        <dbReference type="ARBA" id="ARBA00004496"/>
    </source>
</evidence>
<dbReference type="EMBL" id="UOGB01000098">
    <property type="protein sequence ID" value="VAX18079.1"/>
    <property type="molecule type" value="Genomic_DNA"/>
</dbReference>
<dbReference type="InterPro" id="IPR046336">
    <property type="entry name" value="Lon_prtase_N_sf"/>
</dbReference>
<dbReference type="InterPro" id="IPR015947">
    <property type="entry name" value="PUA-like_sf"/>
</dbReference>
<sequence>MDKIKKERLSGIDWSAPLPLLPLRDMVIFPGTVAPLFVGRPKSIEALDHAFENGRIIMLATQKNAKVDEPKADGIYEVGCVTEILQVLRLPDGTVKALVEGIDRARIKEYTGGAKFFSVIVERIETKKKINASTTALLRAAQSLFERYVKLNPVISKDVARGLSGIDHADSFADAAASHLISDTTKKQEILGTVNIKIRLELLISKLQEEIDILAIENRVRGRVKKQMEKSQRDYYLTEQMKAIQKELGRSEGDKTELEELREKIDASGMPGDIHKKAVKELGRLEQMPPMSAEGTVIRNYLDWLLDVPWKKRTRDKLDIKQALKILDEDHYGLDEVKERILEYLSVLKLVNKMKGPILCFCGPPGVGKTSLGKSIARAMSRKFARFSLGGMRDEAEIRGHRRTYIGALPGRIIQAMKKAGTKNPVIMLDEIDKLSSDYRGDPSAALLEALDPEQNTAFNDHYLEVDYDLSEVMFITTANMLHTIPRPLQDRMEIITISGYNDSEKEQIAKRFLAPKQIKGHGLDQKSVSFTSDAIIRIIRSYTREAGVRNLEREIARICRKVARKIAEKEEGKGKAKRSLRPKTVINEKALEQYLGEIKFRDELKEEKSGSGVATGLAWTEVGGVILKIETIILSGKTKFILTGKLGDVMKESAQAALSYIRSRAGDFGLAKDFHNKIDIHVHIPEGATPKDGPSAGIALATSIVSALLGVAVRHDLAMTGEITLRGNILTVGGLKEKLLAAQRAGIKTVVIPKENKRDLKEVSENIKKDLEIIALEHMDEALKLALVKSPFKKVKSKSGSKRSQPQESRISALN</sequence>
<dbReference type="Gene3D" id="1.10.8.60">
    <property type="match status" value="1"/>
</dbReference>
<dbReference type="CDD" id="cd19500">
    <property type="entry name" value="RecA-like_Lon"/>
    <property type="match status" value="1"/>
</dbReference>
<dbReference type="SMART" id="SM00464">
    <property type="entry name" value="LON"/>
    <property type="match status" value="1"/>
</dbReference>
<dbReference type="GO" id="GO:0005737">
    <property type="term" value="C:cytoplasm"/>
    <property type="evidence" value="ECO:0007669"/>
    <property type="project" value="UniProtKB-SubCell"/>
</dbReference>
<dbReference type="InterPro" id="IPR027065">
    <property type="entry name" value="Lon_Prtase"/>
</dbReference>
<evidence type="ECO:0000256" key="6">
    <source>
        <dbReference type="ARBA" id="ARBA00022825"/>
    </source>
</evidence>
<keyword evidence="8" id="KW-0346">Stress response</keyword>
<evidence type="ECO:0000256" key="4">
    <source>
        <dbReference type="ARBA" id="ARBA00022741"/>
    </source>
</evidence>
<evidence type="ECO:0000259" key="13">
    <source>
        <dbReference type="PROSITE" id="PS51787"/>
    </source>
</evidence>
<dbReference type="GO" id="GO:0016887">
    <property type="term" value="F:ATP hydrolysis activity"/>
    <property type="evidence" value="ECO:0007669"/>
    <property type="project" value="InterPro"/>
</dbReference>
<dbReference type="InterPro" id="IPR008269">
    <property type="entry name" value="Lon_proteolytic"/>
</dbReference>
<dbReference type="GO" id="GO:0004176">
    <property type="term" value="F:ATP-dependent peptidase activity"/>
    <property type="evidence" value="ECO:0007669"/>
    <property type="project" value="InterPro"/>
</dbReference>
<dbReference type="InterPro" id="IPR054594">
    <property type="entry name" value="Lon_lid"/>
</dbReference>
<accession>A0A3B1BJC4</accession>
<evidence type="ECO:0000256" key="5">
    <source>
        <dbReference type="ARBA" id="ARBA00022801"/>
    </source>
</evidence>
<dbReference type="HAMAP" id="MF_01973">
    <property type="entry name" value="lon_bact"/>
    <property type="match status" value="1"/>
</dbReference>
<evidence type="ECO:0000256" key="11">
    <source>
        <dbReference type="SAM" id="MobiDB-lite"/>
    </source>
</evidence>
<proteinExistence type="inferred from homology"/>
<keyword evidence="5 14" id="KW-0378">Hydrolase</keyword>
<evidence type="ECO:0000259" key="12">
    <source>
        <dbReference type="PROSITE" id="PS51786"/>
    </source>
</evidence>
<dbReference type="PROSITE" id="PS51786">
    <property type="entry name" value="LON_PROTEOLYTIC"/>
    <property type="match status" value="1"/>
</dbReference>
<dbReference type="PIRSF" id="PIRSF001174">
    <property type="entry name" value="Lon_proteas"/>
    <property type="match status" value="1"/>
</dbReference>
<dbReference type="InterPro" id="IPR027543">
    <property type="entry name" value="Lon_bac"/>
</dbReference>
<evidence type="ECO:0000256" key="3">
    <source>
        <dbReference type="ARBA" id="ARBA00022670"/>
    </source>
</evidence>
<evidence type="ECO:0000256" key="10">
    <source>
        <dbReference type="ARBA" id="ARBA00066743"/>
    </source>
</evidence>
<dbReference type="GO" id="GO:0043565">
    <property type="term" value="F:sequence-specific DNA binding"/>
    <property type="evidence" value="ECO:0007669"/>
    <property type="project" value="InterPro"/>
</dbReference>
<dbReference type="SMART" id="SM00382">
    <property type="entry name" value="AAA"/>
    <property type="match status" value="1"/>
</dbReference>
<comment type="catalytic activity">
    <reaction evidence="9">
        <text>Hydrolysis of proteins in presence of ATP.</text>
        <dbReference type="EC" id="3.4.21.53"/>
    </reaction>
</comment>
<evidence type="ECO:0000256" key="9">
    <source>
        <dbReference type="ARBA" id="ARBA00050665"/>
    </source>
</evidence>
<dbReference type="InterPro" id="IPR014721">
    <property type="entry name" value="Ribsml_uS5_D2-typ_fold_subgr"/>
</dbReference>
<dbReference type="PROSITE" id="PS51787">
    <property type="entry name" value="LON_N"/>
    <property type="match status" value="1"/>
</dbReference>
<evidence type="ECO:0000256" key="2">
    <source>
        <dbReference type="ARBA" id="ARBA00022490"/>
    </source>
</evidence>
<dbReference type="GO" id="GO:0030163">
    <property type="term" value="P:protein catabolic process"/>
    <property type="evidence" value="ECO:0007669"/>
    <property type="project" value="InterPro"/>
</dbReference>
<organism evidence="14">
    <name type="scientific">hydrothermal vent metagenome</name>
    <dbReference type="NCBI Taxonomy" id="652676"/>
    <lineage>
        <taxon>unclassified sequences</taxon>
        <taxon>metagenomes</taxon>
        <taxon>ecological metagenomes</taxon>
    </lineage>
</organism>
<dbReference type="Gene3D" id="1.20.58.1480">
    <property type="match status" value="1"/>
</dbReference>
<dbReference type="SUPFAM" id="SSF88697">
    <property type="entry name" value="PUA domain-like"/>
    <property type="match status" value="1"/>
</dbReference>
<dbReference type="InterPro" id="IPR003111">
    <property type="entry name" value="Lon_prtase_N"/>
</dbReference>
<evidence type="ECO:0000256" key="8">
    <source>
        <dbReference type="ARBA" id="ARBA00023016"/>
    </source>
</evidence>
<dbReference type="SUPFAM" id="SSF52540">
    <property type="entry name" value="P-loop containing nucleoside triphosphate hydrolases"/>
    <property type="match status" value="1"/>
</dbReference>
<keyword evidence="4" id="KW-0547">Nucleotide-binding</keyword>
<dbReference type="FunFam" id="3.40.50.300:FF:000021">
    <property type="entry name" value="Lon protease homolog"/>
    <property type="match status" value="1"/>
</dbReference>
<dbReference type="Gene3D" id="2.30.130.40">
    <property type="entry name" value="LON domain-like"/>
    <property type="match status" value="1"/>
</dbReference>
<dbReference type="InterPro" id="IPR008268">
    <property type="entry name" value="Peptidase_S16_AS"/>
</dbReference>
<dbReference type="InterPro" id="IPR020568">
    <property type="entry name" value="Ribosomal_Su5_D2-typ_SF"/>
</dbReference>
<dbReference type="Gene3D" id="1.20.5.5270">
    <property type="match status" value="1"/>
</dbReference>
<dbReference type="NCBIfam" id="TIGR00763">
    <property type="entry name" value="lon"/>
    <property type="match status" value="1"/>
</dbReference>
<dbReference type="InterPro" id="IPR003593">
    <property type="entry name" value="AAA+_ATPase"/>
</dbReference>
<dbReference type="Pfam" id="PF05362">
    <property type="entry name" value="Lon_C"/>
    <property type="match status" value="1"/>
</dbReference>
<gene>
    <name evidence="14" type="ORF">MNBD_NITROSPINAE03-889</name>
</gene>
<dbReference type="Pfam" id="PF22667">
    <property type="entry name" value="Lon_lid"/>
    <property type="match status" value="1"/>
</dbReference>
<dbReference type="PROSITE" id="PS01046">
    <property type="entry name" value="LON_SER"/>
    <property type="match status" value="1"/>
</dbReference>
<comment type="subcellular location">
    <subcellularLocation>
        <location evidence="1">Cytoplasm</location>
    </subcellularLocation>
</comment>
<dbReference type="GO" id="GO:0005524">
    <property type="term" value="F:ATP binding"/>
    <property type="evidence" value="ECO:0007669"/>
    <property type="project" value="UniProtKB-KW"/>
</dbReference>
<feature type="domain" description="Lon N-terminal" evidence="13">
    <location>
        <begin position="18"/>
        <end position="211"/>
    </location>
</feature>
<keyword evidence="7" id="KW-0067">ATP-binding</keyword>
<reference evidence="14" key="1">
    <citation type="submission" date="2018-06" db="EMBL/GenBank/DDBJ databases">
        <authorList>
            <person name="Zhirakovskaya E."/>
        </authorList>
    </citation>
    <scope>NUCLEOTIDE SEQUENCE</scope>
</reference>
<dbReference type="Pfam" id="PF02190">
    <property type="entry name" value="LON_substr_bdg"/>
    <property type="match status" value="1"/>
</dbReference>
<dbReference type="PANTHER" id="PTHR10046">
    <property type="entry name" value="ATP DEPENDENT LON PROTEASE FAMILY MEMBER"/>
    <property type="match status" value="1"/>
</dbReference>
<feature type="compositionally biased region" description="Polar residues" evidence="11">
    <location>
        <begin position="807"/>
        <end position="816"/>
    </location>
</feature>
<protein>
    <recommendedName>
        <fullName evidence="10">endopeptidase La</fullName>
        <ecNumber evidence="10">3.4.21.53</ecNumber>
    </recommendedName>
</protein>